<name>A0A068RFH4_9FUNG</name>
<keyword evidence="3" id="KW-1185">Reference proteome</keyword>
<proteinExistence type="predicted"/>
<evidence type="ECO:0000256" key="1">
    <source>
        <dbReference type="SAM" id="MobiDB-lite"/>
    </source>
</evidence>
<evidence type="ECO:0000313" key="3">
    <source>
        <dbReference type="Proteomes" id="UP000027586"/>
    </source>
</evidence>
<feature type="compositionally biased region" description="Basic residues" evidence="1">
    <location>
        <begin position="1"/>
        <end position="10"/>
    </location>
</feature>
<dbReference type="Proteomes" id="UP000027586">
    <property type="component" value="Unassembled WGS sequence"/>
</dbReference>
<reference evidence="2" key="1">
    <citation type="submission" date="2013-08" db="EMBL/GenBank/DDBJ databases">
        <title>Gene expansion shapes genome architecture in the human pathogen Lichtheimia corymbifera: an evolutionary genomics analysis in the ancient terrestrial Mucorales (Mucoromycotina).</title>
        <authorList>
            <person name="Schwartze V.U."/>
            <person name="Winter S."/>
            <person name="Shelest E."/>
            <person name="Marcet-Houben M."/>
            <person name="Horn F."/>
            <person name="Wehner S."/>
            <person name="Hoffmann K."/>
            <person name="Riege K."/>
            <person name="Sammeth M."/>
            <person name="Nowrousian M."/>
            <person name="Valiante V."/>
            <person name="Linde J."/>
            <person name="Jacobsen I.D."/>
            <person name="Marz M."/>
            <person name="Brakhage A.A."/>
            <person name="Gabaldon T."/>
            <person name="Bocker S."/>
            <person name="Voigt K."/>
        </authorList>
    </citation>
    <scope>NUCLEOTIDE SEQUENCE [LARGE SCALE GENOMIC DNA]</scope>
    <source>
        <strain evidence="2">FSU 9682</strain>
    </source>
</reference>
<organism evidence="2 3">
    <name type="scientific">Lichtheimia corymbifera JMRC:FSU:9682</name>
    <dbReference type="NCBI Taxonomy" id="1263082"/>
    <lineage>
        <taxon>Eukaryota</taxon>
        <taxon>Fungi</taxon>
        <taxon>Fungi incertae sedis</taxon>
        <taxon>Mucoromycota</taxon>
        <taxon>Mucoromycotina</taxon>
        <taxon>Mucoromycetes</taxon>
        <taxon>Mucorales</taxon>
        <taxon>Lichtheimiaceae</taxon>
        <taxon>Lichtheimia</taxon>
    </lineage>
</organism>
<sequence>MPKQTPKKGPAKPAAKKQIANKSDDTRRKPSKQEKPLYQSRSPFLLFDINIITHLFRLFDPVHTINSFCGSGTFQRHTQV</sequence>
<feature type="compositionally biased region" description="Basic and acidic residues" evidence="1">
    <location>
        <begin position="22"/>
        <end position="35"/>
    </location>
</feature>
<dbReference type="VEuPathDB" id="FungiDB:LCOR_00166.1"/>
<accession>A0A068RFH4</accession>
<gene>
    <name evidence="2" type="ORF">LCOR_00166.1</name>
</gene>
<evidence type="ECO:0000313" key="2">
    <source>
        <dbReference type="EMBL" id="CDH48382.1"/>
    </source>
</evidence>
<comment type="caution">
    <text evidence="2">The sequence shown here is derived from an EMBL/GenBank/DDBJ whole genome shotgun (WGS) entry which is preliminary data.</text>
</comment>
<dbReference type="AlphaFoldDB" id="A0A068RFH4"/>
<feature type="compositionally biased region" description="Low complexity" evidence="1">
    <location>
        <begin position="11"/>
        <end position="21"/>
    </location>
</feature>
<feature type="region of interest" description="Disordered" evidence="1">
    <location>
        <begin position="1"/>
        <end position="37"/>
    </location>
</feature>
<dbReference type="EMBL" id="CBTN010000001">
    <property type="protein sequence ID" value="CDH48382.1"/>
    <property type="molecule type" value="Genomic_DNA"/>
</dbReference>
<protein>
    <submittedName>
        <fullName evidence="2">Uncharacterized protein</fullName>
    </submittedName>
</protein>